<comment type="caution">
    <text evidence="2">The sequence shown here is derived from an EMBL/GenBank/DDBJ whole genome shotgun (WGS) entry which is preliminary data.</text>
</comment>
<organism evidence="2 3">
    <name type="scientific">Thalassococcus arenae</name>
    <dbReference type="NCBI Taxonomy" id="2851652"/>
    <lineage>
        <taxon>Bacteria</taxon>
        <taxon>Pseudomonadati</taxon>
        <taxon>Pseudomonadota</taxon>
        <taxon>Alphaproteobacteria</taxon>
        <taxon>Rhodobacterales</taxon>
        <taxon>Roseobacteraceae</taxon>
        <taxon>Thalassococcus</taxon>
    </lineage>
</organism>
<dbReference type="RefSeq" id="WP_217776802.1">
    <property type="nucleotide sequence ID" value="NZ_JAHRWL010000001.1"/>
</dbReference>
<sequence length="59" mass="6477">MTTLTSPFAPATDTRDKPKPAPPRSGPVLIGDCITPWGGETMLLALMRRWQNAPEDRDV</sequence>
<dbReference type="EMBL" id="JAHRWL010000001">
    <property type="protein sequence ID" value="MBV2358960.1"/>
    <property type="molecule type" value="Genomic_DNA"/>
</dbReference>
<keyword evidence="3" id="KW-1185">Reference proteome</keyword>
<reference evidence="2" key="1">
    <citation type="submission" date="2021-06" db="EMBL/GenBank/DDBJ databases">
        <title>Thalassococcus sp. CAU 1522 isolated from sea sand, Republic of Korea.</title>
        <authorList>
            <person name="Kim W."/>
        </authorList>
    </citation>
    <scope>NUCLEOTIDE SEQUENCE</scope>
    <source>
        <strain evidence="2">CAU 1522</strain>
    </source>
</reference>
<gene>
    <name evidence="2" type="ORF">KUH32_04165</name>
</gene>
<proteinExistence type="predicted"/>
<name>A0ABS6N4L5_9RHOB</name>
<dbReference type="Proteomes" id="UP001166293">
    <property type="component" value="Unassembled WGS sequence"/>
</dbReference>
<accession>A0ABS6N4L5</accession>
<evidence type="ECO:0000313" key="3">
    <source>
        <dbReference type="Proteomes" id="UP001166293"/>
    </source>
</evidence>
<evidence type="ECO:0000313" key="2">
    <source>
        <dbReference type="EMBL" id="MBV2358960.1"/>
    </source>
</evidence>
<feature type="region of interest" description="Disordered" evidence="1">
    <location>
        <begin position="1"/>
        <end position="31"/>
    </location>
</feature>
<evidence type="ECO:0000256" key="1">
    <source>
        <dbReference type="SAM" id="MobiDB-lite"/>
    </source>
</evidence>
<protein>
    <submittedName>
        <fullName evidence="2">Uncharacterized protein</fullName>
    </submittedName>
</protein>